<name>A0A1I8JIB2_9PLAT</name>
<dbReference type="SMART" id="SM00343">
    <property type="entry name" value="ZnF_C2HC"/>
    <property type="match status" value="2"/>
</dbReference>
<feature type="region of interest" description="Disordered" evidence="6">
    <location>
        <begin position="1371"/>
        <end position="1410"/>
    </location>
</feature>
<feature type="domain" description="CCHC-type" evidence="8">
    <location>
        <begin position="1051"/>
        <end position="1066"/>
    </location>
</feature>
<dbReference type="InterPro" id="IPR006029">
    <property type="entry name" value="Neurotrans-gated_channel_TM"/>
</dbReference>
<evidence type="ECO:0000259" key="8">
    <source>
        <dbReference type="PROSITE" id="PS50158"/>
    </source>
</evidence>
<feature type="transmembrane region" description="Helical" evidence="7">
    <location>
        <begin position="206"/>
        <end position="229"/>
    </location>
</feature>
<feature type="transmembrane region" description="Helical" evidence="7">
    <location>
        <begin position="1480"/>
        <end position="1503"/>
    </location>
</feature>
<feature type="transmembrane region" description="Helical" evidence="7">
    <location>
        <begin position="144"/>
        <end position="169"/>
    </location>
</feature>
<feature type="compositionally biased region" description="Low complexity" evidence="6">
    <location>
        <begin position="2138"/>
        <end position="2156"/>
    </location>
</feature>
<sequence>MPALAMIDSNGTVFWPIPTKLRSSCKVDVTYFPFDEQMCDLKFGSWTYDGFQVNLHLLKGDVDTTAYVPNGEWELLGTKAIRNVIRYPCCQEPYPDITFYIFLRRKRKSRRVGRVRETDSQPELRVFRIDWRAAKSEERPRRRLLYYMYHVIYPCIMMSTLTLLVFCLPPDSGEKIALGITVLLAFSVLMLSIADRLPETSESVPLISIYLTVVMSMTSVSVIMTVFVLNLHHRGPSRRPLPDLLRRLLLRPGAASKSGFSGIGGIASAAATAASGGGGGGGGGASNSHGLADLGSTSAFLRNLSLKLTMDSLAQNLQAGAEAEEQQAAGGGAAAGENSIGTAYKPSATGRSNHVALNSYQPLRPTAPAASAAPSTSAPRRPAAAAAANAEVVEALRKIIDKHEADDTEARLIAEWRAVAQFVDKLLFWVYLLCTFASTLIILVIAPVYRIIPYTHREPVARDDFSNATGAAASHRSGRLLAQRVELSISAVVQLEHRAGKDALPVHPQLDDVAQAGRLQPLQADGVPGGGQGGLQAAQAALAVVGDAAGDVLGVENLHCCVCRHGCRSKWKVLALLHCAALYDQKALTTWTLKLQFETKFQWSSVTVLVANRAFWKDIFQPFLTEACSFGCVTPSGGQVEIINCCLEDGRRRKQAARARSAAGRSSSPRSSALKLEKFGELRLHRRSPPQLSSLSPRSRWQRRRSSSAASMADADAWPPPSLPEASRRRNRRSASAGRASSSSRSASSSSASARPEMMNQDFRMMNRDFRMMNRDFRMMNRDFRMMNRDFRMMNRDFRMMNRDFRMMNQDFRMMNQDFRMMNRDFRMMNRDFRMMNRDFRMMNRVPENEDWLQYKERMEQVFIASDIESEDKKRAVFLSVCGKETFKLICSLLAPRKPSETSYADICQKLKEHWKPEPSEIVQRFHFYQRVRASTESVADFLASLRRLAVDCKDRLVLGIQDDRIQRRLLSEPELDLEKALKIAQAVELAAKGCTVVRSSQEVAGPAAAASVDRVDQAKATGFGRAPQKCFRCLSTRHLADKCPFIKKACFKCGKLGHTAAACRRGAGVSGADSKPRVGAVQEAEDEDCSSLNTVPSVAAKVPPYLTTVLINGVSCQMEIDTGAAVSLISAKVYQDLLGGIPKLGGTTIRLRNYGGQPVNVLGQLSVTVEIPGNKQKLLPLVVVSGSGSSLIGTELAVGTNHGLEKHQGAARARIAGSGQSAAEAPAPAEVVLLIDSFNEGPVTAAQHDWRSAEPADDGPASANTAGSGTSGRLGCGHATTGGTEATTRQARQSEVLREGDDVVVRDFTGQQKWLPASISRQTAPLSYECRLPDDRIVRRHADHVASAGVEPRTSGSTELPMNDDLRYESAEAEVPPTQPPTAPPPPTQPPLPPTPQARRSQRNRKCPDRLTYKVMNQDFRMMNRDFRMMNRDFRMMNLDFMMMMNQDFMMMMNRDFSLTIWNFRGTYPPVRAAEHSQLLLPAAVANIAVGGAVLCLVFSFGEQDGQVEGGRWVSEVSGGTVIGGRFGRHAGCSGQQAEVEEGGREKLAADSHIALARSGRPARASATARLVQRRQACSTERARSALLRLLLSHLLPLRPGDRRAVQHALHEAGGGAPGPPPLLQQPLRPEVGQRHEAGSGPGSKPEPPAAEQRCRIRCAKAGCVRTGLLLLLPLLLLALPLLQRHLPELAAALKASLQVVSDVANALSRRSAMAVPTFVYRLEAAFGLVGYLRALCGRRCQQTVQLRFEAAFQVHGKAAFCGAVESAMTQQQLQRMFGANAGSHLHAAWHEGLYAMVWAEDSHCRKVIFGSDCPDSPLCALSTTTDDQFSLDFGLPSRPVVSKVQEEAFYAAMFSNPAVYQLFGTSVCALYDWALAKRGPEAEVECLLGYGSPVSARGIPARRNPRAMDLAGMVSPSIRGIDAVDHHGDCQQVAEDSSGASKKQLQHDLEAAAMLSRPVLLLQASDSQHCVDDIDAISVFADADLPDIDAVDAEDEAEYPPPTDSPETTLSPAAPSELGVSSPLLPPPQPSGVHPPSAHSGSHRQLRQSAPARASMLRCHAEAGGNKIQKRPSWGNFNWHRVSGPPLPKQRFMPPPRPPHPRSRPPPGPPNQWSGPPSQLSGLLLGPPSPPPGPPSQRSSQQPSGRSNSLLSRLGPPPQPSAPPASSRRELLAARLEQAVRCGDFALAVQLATSEEAVKLEILADSGLNRLADQIAQAQTGSFVTAIRALGLLRKPTLNDLAKLESWASHCSAEDLKGCADAAFDLFCKLLPTHLSRDLSWGHIWDGLMRFGHSGNVTEKTFAQCLEAVADGRASAYGDSAAQLVSLMVPELLANSQWITADLLDRLWLELARQGDSNSAHLIGSQRAVVCTGQQQQAAFLTRLTDAVSEIIQRDSGDFKPLCCILDSCGGALDETESLQAALLEALLDCQQQSHQLDRLCRDFKLYCE</sequence>
<proteinExistence type="predicted"/>
<dbReference type="SUPFAM" id="SSF63712">
    <property type="entry name" value="Nicotinic receptor ligand binding domain-like"/>
    <property type="match status" value="1"/>
</dbReference>
<dbReference type="Gene3D" id="2.40.70.10">
    <property type="entry name" value="Acid Proteases"/>
    <property type="match status" value="1"/>
</dbReference>
<evidence type="ECO:0000256" key="4">
    <source>
        <dbReference type="ARBA" id="ARBA00023136"/>
    </source>
</evidence>
<dbReference type="InterPro" id="IPR001878">
    <property type="entry name" value="Znf_CCHC"/>
</dbReference>
<dbReference type="CDD" id="cd18997">
    <property type="entry name" value="LGIC_ECD_nAChR"/>
    <property type="match status" value="1"/>
</dbReference>
<keyword evidence="3 7" id="KW-1133">Transmembrane helix</keyword>
<dbReference type="FunFam" id="1.20.58.390:FF:000043">
    <property type="entry name" value="AcetylCholine Receptor"/>
    <property type="match status" value="1"/>
</dbReference>
<protein>
    <submittedName>
        <fullName evidence="10">CCHC-type domain-containing protein</fullName>
    </submittedName>
</protein>
<dbReference type="InterPro" id="IPR038050">
    <property type="entry name" value="Neuro_actylchol_rec"/>
</dbReference>
<dbReference type="InterPro" id="IPR036719">
    <property type="entry name" value="Neuro-gated_channel_TM_sf"/>
</dbReference>
<feature type="transmembrane region" description="Helical" evidence="7">
    <location>
        <begin position="176"/>
        <end position="194"/>
    </location>
</feature>
<keyword evidence="5" id="KW-0863">Zinc-finger</keyword>
<dbReference type="InterPro" id="IPR006201">
    <property type="entry name" value="Neur_channel"/>
</dbReference>
<dbReference type="InterPro" id="IPR021109">
    <property type="entry name" value="Peptidase_aspartic_dom_sf"/>
</dbReference>
<dbReference type="Proteomes" id="UP000095280">
    <property type="component" value="Unplaced"/>
</dbReference>
<feature type="compositionally biased region" description="Low complexity" evidence="6">
    <location>
        <begin position="689"/>
        <end position="699"/>
    </location>
</feature>
<dbReference type="SUPFAM" id="SSF57756">
    <property type="entry name" value="Retrovirus zinc finger-like domains"/>
    <property type="match status" value="1"/>
</dbReference>
<feature type="compositionally biased region" description="Pro residues" evidence="6">
    <location>
        <begin position="1378"/>
        <end position="1397"/>
    </location>
</feature>
<evidence type="ECO:0000256" key="1">
    <source>
        <dbReference type="ARBA" id="ARBA00004141"/>
    </source>
</evidence>
<keyword evidence="9" id="KW-1185">Reference proteome</keyword>
<dbReference type="Gene3D" id="2.70.170.10">
    <property type="entry name" value="Neurotransmitter-gated ion-channel ligand-binding domain"/>
    <property type="match status" value="1"/>
</dbReference>
<feature type="compositionally biased region" description="Low complexity" evidence="6">
    <location>
        <begin position="707"/>
        <end position="717"/>
    </location>
</feature>
<feature type="transmembrane region" description="Helical" evidence="7">
    <location>
        <begin position="1664"/>
        <end position="1684"/>
    </location>
</feature>
<dbReference type="FunFam" id="2.70.170.10:FF:000060">
    <property type="entry name" value="Nicotinic acetylcholine receptor subunit alpha4"/>
    <property type="match status" value="1"/>
</dbReference>
<dbReference type="SUPFAM" id="SSF90112">
    <property type="entry name" value="Neurotransmitter-gated ion-channel transmembrane pore"/>
    <property type="match status" value="1"/>
</dbReference>
<dbReference type="Gene3D" id="1.20.58.390">
    <property type="entry name" value="Neurotransmitter-gated ion-channel transmembrane domain"/>
    <property type="match status" value="2"/>
</dbReference>
<keyword evidence="5" id="KW-0479">Metal-binding</keyword>
<evidence type="ECO:0000256" key="3">
    <source>
        <dbReference type="ARBA" id="ARBA00022989"/>
    </source>
</evidence>
<feature type="region of interest" description="Disordered" evidence="6">
    <location>
        <begin position="687"/>
        <end position="761"/>
    </location>
</feature>
<keyword evidence="5" id="KW-0862">Zinc</keyword>
<feature type="compositionally biased region" description="Low complexity" evidence="6">
    <location>
        <begin position="1280"/>
        <end position="1289"/>
    </location>
</feature>
<feature type="compositionally biased region" description="Low complexity" evidence="6">
    <location>
        <begin position="2116"/>
        <end position="2128"/>
    </location>
</feature>
<dbReference type="Gene3D" id="4.10.60.10">
    <property type="entry name" value="Zinc finger, CCHC-type"/>
    <property type="match status" value="1"/>
</dbReference>
<keyword evidence="2 7" id="KW-0812">Transmembrane</keyword>
<reference evidence="10" key="1">
    <citation type="submission" date="2016-11" db="UniProtKB">
        <authorList>
            <consortium name="WormBaseParasite"/>
        </authorList>
    </citation>
    <scope>IDENTIFICATION</scope>
</reference>
<feature type="region of interest" description="Disordered" evidence="6">
    <location>
        <begin position="1997"/>
        <end position="2171"/>
    </location>
</feature>
<dbReference type="PANTHER" id="PTHR18945">
    <property type="entry name" value="NEUROTRANSMITTER GATED ION CHANNEL"/>
    <property type="match status" value="1"/>
</dbReference>
<evidence type="ECO:0000256" key="7">
    <source>
        <dbReference type="SAM" id="Phobius"/>
    </source>
</evidence>
<dbReference type="InterPro" id="IPR018000">
    <property type="entry name" value="Neurotransmitter_ion_chnl_CS"/>
</dbReference>
<evidence type="ECO:0000256" key="2">
    <source>
        <dbReference type="ARBA" id="ARBA00022692"/>
    </source>
</evidence>
<dbReference type="Pfam" id="PF02932">
    <property type="entry name" value="Neur_chan_memb"/>
    <property type="match status" value="1"/>
</dbReference>
<evidence type="ECO:0000313" key="10">
    <source>
        <dbReference type="WBParaSite" id="maker-uti_cns_0047970-snap-gene-0.3-mRNA-1"/>
    </source>
</evidence>
<dbReference type="Pfam" id="PF02931">
    <property type="entry name" value="Neur_chan_LBD"/>
    <property type="match status" value="1"/>
</dbReference>
<accession>A0A1I8JIB2</accession>
<feature type="region of interest" description="Disordered" evidence="6">
    <location>
        <begin position="1612"/>
        <end position="1651"/>
    </location>
</feature>
<dbReference type="PROSITE" id="PS00236">
    <property type="entry name" value="NEUROTR_ION_CHANNEL"/>
    <property type="match status" value="1"/>
</dbReference>
<dbReference type="WBParaSite" id="maker-uti_cns_0047970-snap-gene-0.3-mRNA-1">
    <property type="protein sequence ID" value="maker-uti_cns_0047970-snap-gene-0.3-mRNA-1"/>
    <property type="gene ID" value="maker-uti_cns_0047970-snap-gene-0.3"/>
</dbReference>
<evidence type="ECO:0000256" key="6">
    <source>
        <dbReference type="SAM" id="MobiDB-lite"/>
    </source>
</evidence>
<dbReference type="GO" id="GO:0005230">
    <property type="term" value="F:extracellular ligand-gated monoatomic ion channel activity"/>
    <property type="evidence" value="ECO:0007669"/>
    <property type="project" value="InterPro"/>
</dbReference>
<dbReference type="GO" id="GO:0004888">
    <property type="term" value="F:transmembrane signaling receptor activity"/>
    <property type="evidence" value="ECO:0007669"/>
    <property type="project" value="InterPro"/>
</dbReference>
<dbReference type="PROSITE" id="PS50158">
    <property type="entry name" value="ZF_CCHC"/>
    <property type="match status" value="1"/>
</dbReference>
<feature type="transmembrane region" description="Helical" evidence="7">
    <location>
        <begin position="426"/>
        <end position="449"/>
    </location>
</feature>
<dbReference type="CDD" id="cd19051">
    <property type="entry name" value="LGIC_TM_cation"/>
    <property type="match status" value="1"/>
</dbReference>
<dbReference type="GO" id="GO:0003676">
    <property type="term" value="F:nucleic acid binding"/>
    <property type="evidence" value="ECO:0007669"/>
    <property type="project" value="InterPro"/>
</dbReference>
<keyword evidence="4 7" id="KW-0472">Membrane</keyword>
<feature type="region of interest" description="Disordered" evidence="6">
    <location>
        <begin position="1246"/>
        <end position="1296"/>
    </location>
</feature>
<dbReference type="InterPro" id="IPR036875">
    <property type="entry name" value="Znf_CCHC_sf"/>
</dbReference>
<feature type="compositionally biased region" description="Low complexity" evidence="6">
    <location>
        <begin position="734"/>
        <end position="755"/>
    </location>
</feature>
<dbReference type="InterPro" id="IPR006202">
    <property type="entry name" value="Neur_chan_lig-bd"/>
</dbReference>
<evidence type="ECO:0000313" key="9">
    <source>
        <dbReference type="Proteomes" id="UP000095280"/>
    </source>
</evidence>
<evidence type="ECO:0000256" key="5">
    <source>
        <dbReference type="PROSITE-ProRule" id="PRU00047"/>
    </source>
</evidence>
<dbReference type="SUPFAM" id="SSF50630">
    <property type="entry name" value="Acid proteases"/>
    <property type="match status" value="1"/>
</dbReference>
<dbReference type="GO" id="GO:0016020">
    <property type="term" value="C:membrane"/>
    <property type="evidence" value="ECO:0007669"/>
    <property type="project" value="UniProtKB-SubCell"/>
</dbReference>
<dbReference type="GO" id="GO:0008270">
    <property type="term" value="F:zinc ion binding"/>
    <property type="evidence" value="ECO:0007669"/>
    <property type="project" value="UniProtKB-KW"/>
</dbReference>
<comment type="subcellular location">
    <subcellularLocation>
        <location evidence="1">Membrane</location>
        <topology evidence="1">Multi-pass membrane protein</topology>
    </subcellularLocation>
</comment>
<dbReference type="InterPro" id="IPR036734">
    <property type="entry name" value="Neur_chan_lig-bd_sf"/>
</dbReference>
<organism evidence="9 10">
    <name type="scientific">Macrostomum lignano</name>
    <dbReference type="NCBI Taxonomy" id="282301"/>
    <lineage>
        <taxon>Eukaryota</taxon>
        <taxon>Metazoa</taxon>
        <taxon>Spiralia</taxon>
        <taxon>Lophotrochozoa</taxon>
        <taxon>Platyhelminthes</taxon>
        <taxon>Rhabditophora</taxon>
        <taxon>Macrostomorpha</taxon>
        <taxon>Macrostomida</taxon>
        <taxon>Macrostomidae</taxon>
        <taxon>Macrostomum</taxon>
    </lineage>
</organism>
<feature type="compositionally biased region" description="Pro residues" evidence="6">
    <location>
        <begin position="2087"/>
        <end position="2112"/>
    </location>
</feature>